<name>A0A4Y2IJQ7_ARAVE</name>
<protein>
    <submittedName>
        <fullName evidence="1">Uncharacterized protein</fullName>
    </submittedName>
</protein>
<organism evidence="1 2">
    <name type="scientific">Araneus ventricosus</name>
    <name type="common">Orbweaver spider</name>
    <name type="synonym">Epeira ventricosa</name>
    <dbReference type="NCBI Taxonomy" id="182803"/>
    <lineage>
        <taxon>Eukaryota</taxon>
        <taxon>Metazoa</taxon>
        <taxon>Ecdysozoa</taxon>
        <taxon>Arthropoda</taxon>
        <taxon>Chelicerata</taxon>
        <taxon>Arachnida</taxon>
        <taxon>Araneae</taxon>
        <taxon>Araneomorphae</taxon>
        <taxon>Entelegynae</taxon>
        <taxon>Araneoidea</taxon>
        <taxon>Araneidae</taxon>
        <taxon>Araneus</taxon>
    </lineage>
</organism>
<dbReference type="EMBL" id="BGPR01002729">
    <property type="protein sequence ID" value="GBM78041.1"/>
    <property type="molecule type" value="Genomic_DNA"/>
</dbReference>
<gene>
    <name evidence="1" type="ORF">AVEN_217959_1</name>
</gene>
<dbReference type="AlphaFoldDB" id="A0A4Y2IJQ7"/>
<evidence type="ECO:0000313" key="2">
    <source>
        <dbReference type="Proteomes" id="UP000499080"/>
    </source>
</evidence>
<reference evidence="1 2" key="1">
    <citation type="journal article" date="2019" name="Sci. Rep.">
        <title>Orb-weaving spider Araneus ventricosus genome elucidates the spidroin gene catalogue.</title>
        <authorList>
            <person name="Kono N."/>
            <person name="Nakamura H."/>
            <person name="Ohtoshi R."/>
            <person name="Moran D.A.P."/>
            <person name="Shinohara A."/>
            <person name="Yoshida Y."/>
            <person name="Fujiwara M."/>
            <person name="Mori M."/>
            <person name="Tomita M."/>
            <person name="Arakawa K."/>
        </authorList>
    </citation>
    <scope>NUCLEOTIDE SEQUENCE [LARGE SCALE GENOMIC DNA]</scope>
</reference>
<dbReference type="Proteomes" id="UP000499080">
    <property type="component" value="Unassembled WGS sequence"/>
</dbReference>
<sequence length="128" mass="14772">MLRGETRSISAVNFKSKSEILCRSKNTLEEIQEANLIKPHRLSHASLTRDSSSDYFFLFLPNHFDRTETPGKKAYKNVPVSLIKRLMGKKNNETRCVLEKANCFRSCLKYRSHPTTAFEVSSAFPEWN</sequence>
<keyword evidence="2" id="KW-1185">Reference proteome</keyword>
<comment type="caution">
    <text evidence="1">The sequence shown here is derived from an EMBL/GenBank/DDBJ whole genome shotgun (WGS) entry which is preliminary data.</text>
</comment>
<evidence type="ECO:0000313" key="1">
    <source>
        <dbReference type="EMBL" id="GBM78041.1"/>
    </source>
</evidence>
<proteinExistence type="predicted"/>
<accession>A0A4Y2IJQ7</accession>